<proteinExistence type="predicted"/>
<evidence type="ECO:0000313" key="4">
    <source>
        <dbReference type="Proteomes" id="UP000030528"/>
    </source>
</evidence>
<accession>A0A0A5GKQ8</accession>
<comment type="caution">
    <text evidence="3">The sequence shown here is derived from an EMBL/GenBank/DDBJ whole genome shotgun (WGS) entry which is preliminary data.</text>
</comment>
<name>A0A0A5GKQ8_9BACI</name>
<protein>
    <recommendedName>
        <fullName evidence="5">DUF3951 domain-containing protein</fullName>
    </recommendedName>
</protein>
<gene>
    <name evidence="3" type="ORF">N781_14425</name>
</gene>
<evidence type="ECO:0000256" key="1">
    <source>
        <dbReference type="SAM" id="MobiDB-lite"/>
    </source>
</evidence>
<organism evidence="3 4">
    <name type="scientific">Pontibacillus halophilus JSM 076056 = DSM 19796</name>
    <dbReference type="NCBI Taxonomy" id="1385510"/>
    <lineage>
        <taxon>Bacteria</taxon>
        <taxon>Bacillati</taxon>
        <taxon>Bacillota</taxon>
        <taxon>Bacilli</taxon>
        <taxon>Bacillales</taxon>
        <taxon>Bacillaceae</taxon>
        <taxon>Pontibacillus</taxon>
    </lineage>
</organism>
<evidence type="ECO:0000313" key="3">
    <source>
        <dbReference type="EMBL" id="KGX92534.1"/>
    </source>
</evidence>
<dbReference type="InterPro" id="IPR025028">
    <property type="entry name" value="DUF3951"/>
</dbReference>
<dbReference type="Pfam" id="PF13131">
    <property type="entry name" value="DUF3951"/>
    <property type="match status" value="1"/>
</dbReference>
<evidence type="ECO:0008006" key="5">
    <source>
        <dbReference type="Google" id="ProtNLM"/>
    </source>
</evidence>
<dbReference type="EMBL" id="AVPE01000005">
    <property type="protein sequence ID" value="KGX92534.1"/>
    <property type="molecule type" value="Genomic_DNA"/>
</dbReference>
<dbReference type="RefSeq" id="WP_026800356.1">
    <property type="nucleotide sequence ID" value="NZ_AULI01000007.1"/>
</dbReference>
<sequence length="72" mass="8547">MQLIALSNIVILFTVVLLILVVAFKIFFKKERPSNFYTPFDYITGQTDQEFHEEQEEWETEEDEETGEGNER</sequence>
<feature type="region of interest" description="Disordered" evidence="1">
    <location>
        <begin position="48"/>
        <end position="72"/>
    </location>
</feature>
<evidence type="ECO:0000256" key="2">
    <source>
        <dbReference type="SAM" id="Phobius"/>
    </source>
</evidence>
<dbReference type="AlphaFoldDB" id="A0A0A5GKQ8"/>
<keyword evidence="4" id="KW-1185">Reference proteome</keyword>
<keyword evidence="2" id="KW-0472">Membrane</keyword>
<dbReference type="eggNOG" id="ENOG5030CEB">
    <property type="taxonomic scope" value="Bacteria"/>
</dbReference>
<reference evidence="3 4" key="1">
    <citation type="submission" date="2013-08" db="EMBL/GenBank/DDBJ databases">
        <authorList>
            <person name="Huang J."/>
            <person name="Wang G."/>
        </authorList>
    </citation>
    <scope>NUCLEOTIDE SEQUENCE [LARGE SCALE GENOMIC DNA]</scope>
    <source>
        <strain evidence="3 4">JSM 076056</strain>
    </source>
</reference>
<feature type="transmembrane region" description="Helical" evidence="2">
    <location>
        <begin position="6"/>
        <end position="28"/>
    </location>
</feature>
<dbReference type="Proteomes" id="UP000030528">
    <property type="component" value="Unassembled WGS sequence"/>
</dbReference>
<feature type="compositionally biased region" description="Acidic residues" evidence="1">
    <location>
        <begin position="51"/>
        <end position="72"/>
    </location>
</feature>
<keyword evidence="2" id="KW-1133">Transmembrane helix</keyword>
<keyword evidence="2" id="KW-0812">Transmembrane</keyword>